<organism evidence="2">
    <name type="scientific">Salinispora arenicola (strain CNS-205)</name>
    <dbReference type="NCBI Taxonomy" id="391037"/>
    <lineage>
        <taxon>Bacteria</taxon>
        <taxon>Bacillati</taxon>
        <taxon>Actinomycetota</taxon>
        <taxon>Actinomycetes</taxon>
        <taxon>Micromonosporales</taxon>
        <taxon>Micromonosporaceae</taxon>
        <taxon>Salinispora</taxon>
    </lineage>
</organism>
<keyword evidence="1" id="KW-1133">Transmembrane helix</keyword>
<feature type="transmembrane region" description="Helical" evidence="1">
    <location>
        <begin position="124"/>
        <end position="145"/>
    </location>
</feature>
<name>A8M177_SALAI</name>
<feature type="transmembrane region" description="Helical" evidence="1">
    <location>
        <begin position="86"/>
        <end position="112"/>
    </location>
</feature>
<gene>
    <name evidence="2" type="ordered locus">Sare_0622</name>
</gene>
<accession>A8M177</accession>
<sequence>MSIITYLIRTHVAPKAALALLAIEVFNLFNRGMPWRGELVWTVDWVGTALVLIGPVLAGAAAIDAGRLSRAGSEYLMPGGGLVSRAYVITWLAATVPAIAVHLVTVTVILLVSNSASQISPWPSAVAVLAQVCGIAFYAALGAFCGRLAGSIAGPPIAVLAGVVLFWQFGTSPGQFSFLMFGRATSSVLGLQYNTNYFLVQTLCLAVLILALMTLPVRVIAGVRRPPHTVTAVSIVAIVAALVLFPSTKAERFVPVTVAPTSCTGENPRVCVYPDHERFLDDAHRAAAQLRAAGAALGVEDLLPTELRERTPGAGPAPDARGRFQIPVESFSFHSPGLTMNDLATQMILPFHCPLLYGDRPPSMEFAEDLNRASYTLLKAGGATGDPMMPPESDMSKDELRETIESFRNCRFR</sequence>
<evidence type="ECO:0000256" key="1">
    <source>
        <dbReference type="SAM" id="Phobius"/>
    </source>
</evidence>
<dbReference type="HOGENOM" id="CLU_617769_0_0_11"/>
<reference evidence="2" key="1">
    <citation type="submission" date="2007-10" db="EMBL/GenBank/DDBJ databases">
        <title>Complete sequence of Salinispora arenicola CNS-205.</title>
        <authorList>
            <consortium name="US DOE Joint Genome Institute"/>
            <person name="Copeland A."/>
            <person name="Lucas S."/>
            <person name="Lapidus A."/>
            <person name="Barry K."/>
            <person name="Glavina del Rio T."/>
            <person name="Dalin E."/>
            <person name="Tice H."/>
            <person name="Pitluck S."/>
            <person name="Foster B."/>
            <person name="Schmutz J."/>
            <person name="Larimer F."/>
            <person name="Land M."/>
            <person name="Hauser L."/>
            <person name="Kyrpides N."/>
            <person name="Ivanova N."/>
            <person name="Jensen P.R."/>
            <person name="Moore B.S."/>
            <person name="Penn K."/>
            <person name="Jenkins C."/>
            <person name="Udwary D."/>
            <person name="Xiang L."/>
            <person name="Gontang E."/>
            <person name="Richardson P."/>
        </authorList>
    </citation>
    <scope>NUCLEOTIDE SEQUENCE [LARGE SCALE GENOMIC DNA]</scope>
    <source>
        <strain evidence="2">CNS-205</strain>
    </source>
</reference>
<dbReference type="AlphaFoldDB" id="A8M177"/>
<feature type="transmembrane region" description="Helical" evidence="1">
    <location>
        <begin position="12"/>
        <end position="33"/>
    </location>
</feature>
<feature type="transmembrane region" description="Helical" evidence="1">
    <location>
        <begin position="198"/>
        <end position="217"/>
    </location>
</feature>
<dbReference type="OrthoDB" id="4350441at2"/>
<protein>
    <submittedName>
        <fullName evidence="2">Uncharacterized protein</fullName>
    </submittedName>
</protein>
<dbReference type="STRING" id="391037.Sare_0622"/>
<dbReference type="EMBL" id="CP000850">
    <property type="protein sequence ID" value="ABV96547.1"/>
    <property type="molecule type" value="Genomic_DNA"/>
</dbReference>
<dbReference type="KEGG" id="saq:Sare_0622"/>
<keyword evidence="1" id="KW-0812">Transmembrane</keyword>
<keyword evidence="1" id="KW-0472">Membrane</keyword>
<proteinExistence type="predicted"/>
<evidence type="ECO:0000313" key="2">
    <source>
        <dbReference type="EMBL" id="ABV96547.1"/>
    </source>
</evidence>
<feature type="transmembrane region" description="Helical" evidence="1">
    <location>
        <begin position="229"/>
        <end position="247"/>
    </location>
</feature>
<feature type="transmembrane region" description="Helical" evidence="1">
    <location>
        <begin position="157"/>
        <end position="178"/>
    </location>
</feature>
<feature type="transmembrane region" description="Helical" evidence="1">
    <location>
        <begin position="45"/>
        <end position="65"/>
    </location>
</feature>